<reference evidence="1 2" key="1">
    <citation type="submission" date="2016-07" db="EMBL/GenBank/DDBJ databases">
        <title>Pervasive Adenine N6-methylation of Active Genes in Fungi.</title>
        <authorList>
            <consortium name="DOE Joint Genome Institute"/>
            <person name="Mondo S.J."/>
            <person name="Dannebaum R.O."/>
            <person name="Kuo R.C."/>
            <person name="Labutti K."/>
            <person name="Haridas S."/>
            <person name="Kuo A."/>
            <person name="Salamov A."/>
            <person name="Ahrendt S.R."/>
            <person name="Lipzen A."/>
            <person name="Sullivan W."/>
            <person name="Andreopoulos W.B."/>
            <person name="Clum A."/>
            <person name="Lindquist E."/>
            <person name="Daum C."/>
            <person name="Ramamoorthy G.K."/>
            <person name="Gryganskyi A."/>
            <person name="Culley D."/>
            <person name="Magnuson J.K."/>
            <person name="James T.Y."/>
            <person name="O'Malley M.A."/>
            <person name="Stajich J.E."/>
            <person name="Spatafora J.W."/>
            <person name="Visel A."/>
            <person name="Grigoriev I.V."/>
        </authorList>
    </citation>
    <scope>NUCLEOTIDE SEQUENCE [LARGE SCALE GENOMIC DNA]</scope>
    <source>
        <strain evidence="1 2">CBS 115471</strain>
    </source>
</reference>
<comment type="caution">
    <text evidence="1">The sequence shown here is derived from an EMBL/GenBank/DDBJ whole genome shotgun (WGS) entry which is preliminary data.</text>
</comment>
<sequence length="75" mass="8740">LREGKIFSAFTKQEQEAMWLDILSKTTNYLILSLLSFFVDVYYLKALANYVKALVELWLDKTMPSALERIFTDAN</sequence>
<accession>A0A1Y2AAQ6</accession>
<dbReference type="Pfam" id="PF12520">
    <property type="entry name" value="DUF3723"/>
    <property type="match status" value="1"/>
</dbReference>
<protein>
    <submittedName>
        <fullName evidence="1">Uncharacterized protein</fullName>
    </submittedName>
</protein>
<proteinExistence type="predicted"/>
<dbReference type="AlphaFoldDB" id="A0A1Y2AAQ6"/>
<organism evidence="1 2">
    <name type="scientific">Clohesyomyces aquaticus</name>
    <dbReference type="NCBI Taxonomy" id="1231657"/>
    <lineage>
        <taxon>Eukaryota</taxon>
        <taxon>Fungi</taxon>
        <taxon>Dikarya</taxon>
        <taxon>Ascomycota</taxon>
        <taxon>Pezizomycotina</taxon>
        <taxon>Dothideomycetes</taxon>
        <taxon>Pleosporomycetidae</taxon>
        <taxon>Pleosporales</taxon>
        <taxon>Lindgomycetaceae</taxon>
        <taxon>Clohesyomyces</taxon>
    </lineage>
</organism>
<dbReference type="STRING" id="1231657.A0A1Y2AAQ6"/>
<evidence type="ECO:0000313" key="2">
    <source>
        <dbReference type="Proteomes" id="UP000193144"/>
    </source>
</evidence>
<dbReference type="OrthoDB" id="5421195at2759"/>
<keyword evidence="2" id="KW-1185">Reference proteome</keyword>
<name>A0A1Y2AAQ6_9PLEO</name>
<feature type="non-terminal residue" evidence="1">
    <location>
        <position position="1"/>
    </location>
</feature>
<dbReference type="InterPro" id="IPR022198">
    <property type="entry name" value="DUF3723"/>
</dbReference>
<gene>
    <name evidence="1" type="ORF">BCR34DRAFT_472706</name>
</gene>
<evidence type="ECO:0000313" key="1">
    <source>
        <dbReference type="EMBL" id="ORY19075.1"/>
    </source>
</evidence>
<dbReference type="Proteomes" id="UP000193144">
    <property type="component" value="Unassembled WGS sequence"/>
</dbReference>
<dbReference type="EMBL" id="MCFA01000004">
    <property type="protein sequence ID" value="ORY19075.1"/>
    <property type="molecule type" value="Genomic_DNA"/>
</dbReference>